<feature type="transmembrane region" description="Helical" evidence="1">
    <location>
        <begin position="22"/>
        <end position="41"/>
    </location>
</feature>
<proteinExistence type="predicted"/>
<comment type="caution">
    <text evidence="2">The sequence shown here is derived from an EMBL/GenBank/DDBJ whole genome shotgun (WGS) entry which is preliminary data.</text>
</comment>
<dbReference type="Pfam" id="PF10825">
    <property type="entry name" value="DUF2752"/>
    <property type="match status" value="1"/>
</dbReference>
<dbReference type="OrthoDB" id="5966662at2"/>
<keyword evidence="1" id="KW-0472">Membrane</keyword>
<dbReference type="InterPro" id="IPR021215">
    <property type="entry name" value="DUF2752"/>
</dbReference>
<protein>
    <submittedName>
        <fullName evidence="2">DUF2752 domain-containing protein</fullName>
    </submittedName>
</protein>
<accession>A0A3A5H9D2</accession>
<organism evidence="2 3">
    <name type="scientific">Nocardioides cavernaquae</name>
    <dbReference type="NCBI Taxonomy" id="2321396"/>
    <lineage>
        <taxon>Bacteria</taxon>
        <taxon>Bacillati</taxon>
        <taxon>Actinomycetota</taxon>
        <taxon>Actinomycetes</taxon>
        <taxon>Propionibacteriales</taxon>
        <taxon>Nocardioidaceae</taxon>
        <taxon>Nocardioides</taxon>
    </lineage>
</organism>
<keyword evidence="3" id="KW-1185">Reference proteome</keyword>
<keyword evidence="1" id="KW-1133">Transmembrane helix</keyword>
<dbReference type="Proteomes" id="UP000276542">
    <property type="component" value="Unassembled WGS sequence"/>
</dbReference>
<keyword evidence="1" id="KW-0812">Transmembrane</keyword>
<evidence type="ECO:0000313" key="3">
    <source>
        <dbReference type="Proteomes" id="UP000276542"/>
    </source>
</evidence>
<evidence type="ECO:0000256" key="1">
    <source>
        <dbReference type="SAM" id="Phobius"/>
    </source>
</evidence>
<dbReference type="RefSeq" id="WP_120060962.1">
    <property type="nucleotide sequence ID" value="NZ_QYRP01000002.1"/>
</dbReference>
<name>A0A3A5H9D2_9ACTN</name>
<evidence type="ECO:0000313" key="2">
    <source>
        <dbReference type="EMBL" id="RJS46992.1"/>
    </source>
</evidence>
<reference evidence="3" key="1">
    <citation type="submission" date="2018-09" db="EMBL/GenBank/DDBJ databases">
        <authorList>
            <person name="Zhu H."/>
        </authorList>
    </citation>
    <scope>NUCLEOTIDE SEQUENCE [LARGE SCALE GENOMIC DNA]</scope>
    <source>
        <strain evidence="3">K1W22B-1</strain>
    </source>
</reference>
<gene>
    <name evidence="2" type="ORF">D4739_12720</name>
</gene>
<feature type="transmembrane region" description="Helical" evidence="1">
    <location>
        <begin position="80"/>
        <end position="102"/>
    </location>
</feature>
<dbReference type="EMBL" id="QYRP01000002">
    <property type="protein sequence ID" value="RJS46992.1"/>
    <property type="molecule type" value="Genomic_DNA"/>
</dbReference>
<sequence length="148" mass="15347">MATLATEPVTHADRAAGRARRLVGPLGLAGVCLAGAAALHLRDPHESGSWGFCPFLVVTGHPCPGCGGLRAVNDLTNLDVVSAASSNLLFVASLPLLAFLWVRWAAGAWTGSPPRPLRHGTALVVAGLAAVLLFWLVRSLPFGAWLAP</sequence>
<dbReference type="AlphaFoldDB" id="A0A3A5H9D2"/>
<feature type="transmembrane region" description="Helical" evidence="1">
    <location>
        <begin position="123"/>
        <end position="147"/>
    </location>
</feature>